<accession>A0AAV2FUL6</accession>
<gene>
    <name evidence="3" type="ORF">LTRI10_LOCUS41771</name>
</gene>
<proteinExistence type="predicted"/>
<reference evidence="3 4" key="1">
    <citation type="submission" date="2024-04" db="EMBL/GenBank/DDBJ databases">
        <authorList>
            <person name="Fracassetti M."/>
        </authorList>
    </citation>
    <scope>NUCLEOTIDE SEQUENCE [LARGE SCALE GENOMIC DNA]</scope>
</reference>
<feature type="domain" description="Retrotransposon gag" evidence="2">
    <location>
        <begin position="70"/>
        <end position="168"/>
    </location>
</feature>
<evidence type="ECO:0000313" key="4">
    <source>
        <dbReference type="Proteomes" id="UP001497516"/>
    </source>
</evidence>
<dbReference type="PANTHER" id="PTHR35046:SF9">
    <property type="entry name" value="RNA-DIRECTED DNA POLYMERASE"/>
    <property type="match status" value="1"/>
</dbReference>
<keyword evidence="4" id="KW-1185">Reference proteome</keyword>
<feature type="region of interest" description="Disordered" evidence="1">
    <location>
        <begin position="1"/>
        <end position="20"/>
    </location>
</feature>
<sequence>MPEHQQIQGNFEFRPPDVGKGNNLTNLRGIKLQVPSFSGTNNASAYLDWERKVMLFFQCGDYSEIQKVLLATYEFTDYATQWWEQTQLRRRRNLQPEITVWTELRGLLHERFVVGYYQRDLHEALQQLRQGSKSVDEYFRELELLMMRADIREDKEATISRFLHGMNREIRLEVELRPFVALEEVVHLAIEVERQQRTSVGRRYSKSVPEHALAINLE</sequence>
<organism evidence="3 4">
    <name type="scientific">Linum trigynum</name>
    <dbReference type="NCBI Taxonomy" id="586398"/>
    <lineage>
        <taxon>Eukaryota</taxon>
        <taxon>Viridiplantae</taxon>
        <taxon>Streptophyta</taxon>
        <taxon>Embryophyta</taxon>
        <taxon>Tracheophyta</taxon>
        <taxon>Spermatophyta</taxon>
        <taxon>Magnoliopsida</taxon>
        <taxon>eudicotyledons</taxon>
        <taxon>Gunneridae</taxon>
        <taxon>Pentapetalae</taxon>
        <taxon>rosids</taxon>
        <taxon>fabids</taxon>
        <taxon>Malpighiales</taxon>
        <taxon>Linaceae</taxon>
        <taxon>Linum</taxon>
    </lineage>
</organism>
<evidence type="ECO:0000313" key="3">
    <source>
        <dbReference type="EMBL" id="CAL1401727.1"/>
    </source>
</evidence>
<dbReference type="Pfam" id="PF03732">
    <property type="entry name" value="Retrotrans_gag"/>
    <property type="match status" value="1"/>
</dbReference>
<evidence type="ECO:0000259" key="2">
    <source>
        <dbReference type="Pfam" id="PF03732"/>
    </source>
</evidence>
<name>A0AAV2FUL6_9ROSI</name>
<dbReference type="InterPro" id="IPR005162">
    <property type="entry name" value="Retrotrans_gag_dom"/>
</dbReference>
<dbReference type="PANTHER" id="PTHR35046">
    <property type="entry name" value="ZINC KNUCKLE (CCHC-TYPE) FAMILY PROTEIN"/>
    <property type="match status" value="1"/>
</dbReference>
<evidence type="ECO:0000256" key="1">
    <source>
        <dbReference type="SAM" id="MobiDB-lite"/>
    </source>
</evidence>
<dbReference type="Proteomes" id="UP001497516">
    <property type="component" value="Chromosome 7"/>
</dbReference>
<dbReference type="EMBL" id="OZ034820">
    <property type="protein sequence ID" value="CAL1401727.1"/>
    <property type="molecule type" value="Genomic_DNA"/>
</dbReference>
<protein>
    <recommendedName>
        <fullName evidence="2">Retrotransposon gag domain-containing protein</fullName>
    </recommendedName>
</protein>
<dbReference type="AlphaFoldDB" id="A0AAV2FUL6"/>